<evidence type="ECO:0000256" key="7">
    <source>
        <dbReference type="RuleBase" id="RU363032"/>
    </source>
</evidence>
<dbReference type="RefSeq" id="WP_142093588.1">
    <property type="nucleotide sequence ID" value="NZ_VFOR01000002.1"/>
</dbReference>
<comment type="caution">
    <text evidence="9">The sequence shown here is derived from an EMBL/GenBank/DDBJ whole genome shotgun (WGS) entry which is preliminary data.</text>
</comment>
<evidence type="ECO:0000256" key="3">
    <source>
        <dbReference type="ARBA" id="ARBA00022475"/>
    </source>
</evidence>
<dbReference type="Pfam" id="PF00528">
    <property type="entry name" value="BPD_transp_1"/>
    <property type="match status" value="1"/>
</dbReference>
<feature type="transmembrane region" description="Helical" evidence="7">
    <location>
        <begin position="265"/>
        <end position="289"/>
    </location>
</feature>
<dbReference type="GO" id="GO:0055085">
    <property type="term" value="P:transmembrane transport"/>
    <property type="evidence" value="ECO:0007669"/>
    <property type="project" value="InterPro"/>
</dbReference>
<dbReference type="InterPro" id="IPR000515">
    <property type="entry name" value="MetI-like"/>
</dbReference>
<keyword evidence="10" id="KW-1185">Reference proteome</keyword>
<comment type="subcellular location">
    <subcellularLocation>
        <location evidence="1 7">Cell membrane</location>
        <topology evidence="1 7">Multi-pass membrane protein</topology>
    </subcellularLocation>
</comment>
<evidence type="ECO:0000256" key="4">
    <source>
        <dbReference type="ARBA" id="ARBA00022692"/>
    </source>
</evidence>
<dbReference type="EMBL" id="VFOR01000002">
    <property type="protein sequence ID" value="TQL57747.1"/>
    <property type="molecule type" value="Genomic_DNA"/>
</dbReference>
<feature type="transmembrane region" description="Helical" evidence="7">
    <location>
        <begin position="309"/>
        <end position="333"/>
    </location>
</feature>
<keyword evidence="2 7" id="KW-0813">Transport</keyword>
<evidence type="ECO:0000313" key="10">
    <source>
        <dbReference type="Proteomes" id="UP000316196"/>
    </source>
</evidence>
<accession>A0A542ZBR2</accession>
<name>A0A542ZBR2_9ACTN</name>
<dbReference type="CDD" id="cd06261">
    <property type="entry name" value="TM_PBP2"/>
    <property type="match status" value="1"/>
</dbReference>
<keyword evidence="5 7" id="KW-1133">Transmembrane helix</keyword>
<dbReference type="Gene3D" id="1.10.3720.10">
    <property type="entry name" value="MetI-like"/>
    <property type="match status" value="1"/>
</dbReference>
<keyword evidence="4 7" id="KW-0812">Transmembrane</keyword>
<sequence length="340" mass="36840">MFRFVIRRLLLMVPVLFGLSVLLFAWVRALPGDPARALLGDKATPDAIARVNAQYGFDQPLHVQYLTYIRKMAVGDFGTSPRTGEPVLATFLDRFPATIELAVMALLFAIIVGIPLGYIAAKRAGGFLDVFAVGTSLMGVVVPVFVLAYLLKLVFAVGVPGLDFLAVLPTSGRQEVRIDATHVTGFFVLDGLLTGELDASWNAIKHLILPALALGSIPLAAITRMTRASVLEVLGEDYIRTATAKGLKQIIITWRHVMKNAMMPVLTTIGILTGQLLAGAVLTETVFAFNGIGSYLFQAINTLDYAVLQGFILLIALIYAVVNLVVDLLYGVIDPRMRVR</sequence>
<dbReference type="PANTHER" id="PTHR43163">
    <property type="entry name" value="DIPEPTIDE TRANSPORT SYSTEM PERMEASE PROTEIN DPPB-RELATED"/>
    <property type="match status" value="1"/>
</dbReference>
<feature type="transmembrane region" description="Helical" evidence="7">
    <location>
        <begin position="127"/>
        <end position="151"/>
    </location>
</feature>
<reference evidence="9 10" key="1">
    <citation type="submission" date="2019-06" db="EMBL/GenBank/DDBJ databases">
        <title>Sequencing the genomes of 1000 actinobacteria strains.</title>
        <authorList>
            <person name="Klenk H.-P."/>
        </authorList>
    </citation>
    <scope>NUCLEOTIDE SEQUENCE [LARGE SCALE GENOMIC DNA]</scope>
    <source>
        <strain evidence="9 10">DSM 8251</strain>
    </source>
</reference>
<dbReference type="PROSITE" id="PS50928">
    <property type="entry name" value="ABC_TM1"/>
    <property type="match status" value="1"/>
</dbReference>
<evidence type="ECO:0000259" key="8">
    <source>
        <dbReference type="PROSITE" id="PS50928"/>
    </source>
</evidence>
<feature type="transmembrane region" description="Helical" evidence="7">
    <location>
        <begin position="203"/>
        <end position="222"/>
    </location>
</feature>
<dbReference type="Proteomes" id="UP000316196">
    <property type="component" value="Unassembled WGS sequence"/>
</dbReference>
<dbReference type="PANTHER" id="PTHR43163:SF6">
    <property type="entry name" value="DIPEPTIDE TRANSPORT SYSTEM PERMEASE PROTEIN DPPB-RELATED"/>
    <property type="match status" value="1"/>
</dbReference>
<evidence type="ECO:0000256" key="6">
    <source>
        <dbReference type="ARBA" id="ARBA00023136"/>
    </source>
</evidence>
<organism evidence="9 10">
    <name type="scientific">Propioniferax innocua</name>
    <dbReference type="NCBI Taxonomy" id="1753"/>
    <lineage>
        <taxon>Bacteria</taxon>
        <taxon>Bacillati</taxon>
        <taxon>Actinomycetota</taxon>
        <taxon>Actinomycetes</taxon>
        <taxon>Propionibacteriales</taxon>
        <taxon>Propionibacteriaceae</taxon>
        <taxon>Propioniferax</taxon>
    </lineage>
</organism>
<keyword evidence="3" id="KW-1003">Cell membrane</keyword>
<evidence type="ECO:0000313" key="9">
    <source>
        <dbReference type="EMBL" id="TQL57747.1"/>
    </source>
</evidence>
<dbReference type="AlphaFoldDB" id="A0A542ZBR2"/>
<feature type="domain" description="ABC transmembrane type-1" evidence="8">
    <location>
        <begin position="95"/>
        <end position="330"/>
    </location>
</feature>
<dbReference type="GO" id="GO:0005886">
    <property type="term" value="C:plasma membrane"/>
    <property type="evidence" value="ECO:0007669"/>
    <property type="project" value="UniProtKB-SubCell"/>
</dbReference>
<dbReference type="SUPFAM" id="SSF161098">
    <property type="entry name" value="MetI-like"/>
    <property type="match status" value="1"/>
</dbReference>
<proteinExistence type="inferred from homology"/>
<evidence type="ECO:0000256" key="1">
    <source>
        <dbReference type="ARBA" id="ARBA00004651"/>
    </source>
</evidence>
<dbReference type="Pfam" id="PF19300">
    <property type="entry name" value="BPD_transp_1_N"/>
    <property type="match status" value="1"/>
</dbReference>
<protein>
    <submittedName>
        <fullName evidence="9">Peptide/nickel transport system permease protein</fullName>
    </submittedName>
</protein>
<evidence type="ECO:0000256" key="2">
    <source>
        <dbReference type="ARBA" id="ARBA00022448"/>
    </source>
</evidence>
<comment type="similarity">
    <text evidence="7">Belongs to the binding-protein-dependent transport system permease family.</text>
</comment>
<keyword evidence="6 7" id="KW-0472">Membrane</keyword>
<dbReference type="InterPro" id="IPR035906">
    <property type="entry name" value="MetI-like_sf"/>
</dbReference>
<feature type="transmembrane region" description="Helical" evidence="7">
    <location>
        <begin position="101"/>
        <end position="120"/>
    </location>
</feature>
<evidence type="ECO:0000256" key="5">
    <source>
        <dbReference type="ARBA" id="ARBA00022989"/>
    </source>
</evidence>
<dbReference type="InterPro" id="IPR045621">
    <property type="entry name" value="BPD_transp_1_N"/>
</dbReference>
<gene>
    <name evidence="9" type="ORF">FB460_1589</name>
</gene>
<dbReference type="OrthoDB" id="147688at2"/>